<comment type="caution">
    <text evidence="3">The sequence shown here is derived from an EMBL/GenBank/DDBJ whole genome shotgun (WGS) entry which is preliminary data.</text>
</comment>
<sequence length="480" mass="49110">MNKLARILILGLFAGLFAFATGCSDDDDNNGLTMPNDMDANSKIRVVHASPDAPPVDVYAAGESVPLFRNVEYGETTTYLSLSAGTYTIDLRPAGAPESSNPVYSTGPLTIPEETTITAIAAGLITSSAQDETFRVLPLVEGFDTAAGGSANVRIVHASPTAPAVAIDVGNDGTPEINNLDRFADTGAEGVALPSGTALQVGIWAGSPLSRVTAFTTPELPDGADLFVIATGLLDRLPRETNGFALLAVGPSGTVGFIRQNPVVYAFHASPDAPAVDIALSGTMTVLAGDLAFGDLSGPIQVAPGSYDLDVLVAGTNTVAAIITTPSTMAGERYLLKATGFVAPQNGGEPFQLVTLRDGFNLNTSEPLLRVVHSSPDAPAVDVGVITDGVFTALSPLTNLSFPAASVESGLAVPAATLSIGVAPTQTTDLVAAFTVTTAPGLKAFAIASGSLMGGDEIESFRLYVINTSVSPWTAAEITS</sequence>
<dbReference type="Pfam" id="PF14344">
    <property type="entry name" value="DUF4397"/>
    <property type="match status" value="2"/>
</dbReference>
<name>A0A948W3Y5_UNCEI</name>
<dbReference type="InterPro" id="IPR025510">
    <property type="entry name" value="DUF4397"/>
</dbReference>
<proteinExistence type="predicted"/>
<dbReference type="AlphaFoldDB" id="A0A948W3Y5"/>
<feature type="chain" id="PRO_5037967378" evidence="1">
    <location>
        <begin position="21"/>
        <end position="480"/>
    </location>
</feature>
<feature type="domain" description="DUF4397" evidence="2">
    <location>
        <begin position="264"/>
        <end position="383"/>
    </location>
</feature>
<feature type="signal peptide" evidence="1">
    <location>
        <begin position="1"/>
        <end position="20"/>
    </location>
</feature>
<evidence type="ECO:0000313" key="3">
    <source>
        <dbReference type="EMBL" id="MBU2691612.1"/>
    </source>
</evidence>
<protein>
    <submittedName>
        <fullName evidence="3">DUF4397 domain-containing protein</fullName>
    </submittedName>
</protein>
<reference evidence="3" key="1">
    <citation type="submission" date="2021-05" db="EMBL/GenBank/DDBJ databases">
        <title>Energy efficiency and biological interactions define the core microbiome of deep oligotrophic groundwater.</title>
        <authorList>
            <person name="Mehrshad M."/>
            <person name="Lopez-Fernandez M."/>
            <person name="Bell E."/>
            <person name="Bernier-Latmani R."/>
            <person name="Bertilsson S."/>
            <person name="Dopson M."/>
        </authorList>
    </citation>
    <scope>NUCLEOTIDE SEQUENCE</scope>
    <source>
        <strain evidence="3">Modern_marine.mb.64</strain>
    </source>
</reference>
<evidence type="ECO:0000259" key="2">
    <source>
        <dbReference type="Pfam" id="PF14344"/>
    </source>
</evidence>
<accession>A0A948W3Y5</accession>
<keyword evidence="1" id="KW-0732">Signal</keyword>
<dbReference type="PROSITE" id="PS51257">
    <property type="entry name" value="PROKAR_LIPOPROTEIN"/>
    <property type="match status" value="1"/>
</dbReference>
<feature type="domain" description="DUF4397" evidence="2">
    <location>
        <begin position="42"/>
        <end position="167"/>
    </location>
</feature>
<evidence type="ECO:0000256" key="1">
    <source>
        <dbReference type="SAM" id="SignalP"/>
    </source>
</evidence>
<evidence type="ECO:0000313" key="4">
    <source>
        <dbReference type="Proteomes" id="UP000777784"/>
    </source>
</evidence>
<organism evidence="3 4">
    <name type="scientific">Eiseniibacteriota bacterium</name>
    <dbReference type="NCBI Taxonomy" id="2212470"/>
    <lineage>
        <taxon>Bacteria</taxon>
        <taxon>Candidatus Eiseniibacteriota</taxon>
    </lineage>
</organism>
<dbReference type="EMBL" id="JAHJDP010000067">
    <property type="protein sequence ID" value="MBU2691612.1"/>
    <property type="molecule type" value="Genomic_DNA"/>
</dbReference>
<gene>
    <name evidence="3" type="ORF">KJ970_11865</name>
</gene>
<dbReference type="Proteomes" id="UP000777784">
    <property type="component" value="Unassembled WGS sequence"/>
</dbReference>